<comment type="caution">
    <text evidence="7">Lacks conserved residue(s) required for the propagation of feature annotation.</text>
</comment>
<feature type="binding site" evidence="7">
    <location>
        <position position="424"/>
    </location>
    <ligand>
        <name>phosphoenolpyruvate</name>
        <dbReference type="ChEBI" id="CHEBI:58702"/>
    </ligand>
</feature>
<feature type="binding site" evidence="7">
    <location>
        <position position="25"/>
    </location>
    <ligand>
        <name>3-phosphoshikimate</name>
        <dbReference type="ChEBI" id="CHEBI:145989"/>
    </ligand>
</feature>
<dbReference type="CDD" id="cd01556">
    <property type="entry name" value="EPSP_synthase"/>
    <property type="match status" value="1"/>
</dbReference>
<dbReference type="EMBL" id="JACCFY010000001">
    <property type="protein sequence ID" value="NYJ79206.1"/>
    <property type="molecule type" value="Genomic_DNA"/>
</dbReference>
<keyword evidence="4 7" id="KW-0808">Transferase</keyword>
<dbReference type="InterPro" id="IPR001986">
    <property type="entry name" value="Enolpyruvate_Tfrase_dom"/>
</dbReference>
<dbReference type="EC" id="2.5.1.19" evidence="7"/>
<name>A0A7Z0K9X5_9MICC</name>
<evidence type="ECO:0000313" key="11">
    <source>
        <dbReference type="Proteomes" id="UP000535437"/>
    </source>
</evidence>
<feature type="domain" description="Enolpyruvate transferase" evidence="9">
    <location>
        <begin position="10"/>
        <end position="456"/>
    </location>
</feature>
<feature type="binding site" evidence="7">
    <location>
        <position position="204"/>
    </location>
    <ligand>
        <name>3-phosphoshikimate</name>
        <dbReference type="ChEBI" id="CHEBI:145989"/>
    </ligand>
</feature>
<dbReference type="SUPFAM" id="SSF55205">
    <property type="entry name" value="EPT/RTPC-like"/>
    <property type="match status" value="1"/>
</dbReference>
<keyword evidence="7" id="KW-0963">Cytoplasm</keyword>
<dbReference type="InterPro" id="IPR023193">
    <property type="entry name" value="EPSP_synthase_CS"/>
</dbReference>
<feature type="binding site" evidence="7">
    <location>
        <position position="232"/>
    </location>
    <ligand>
        <name>3-phosphoshikimate</name>
        <dbReference type="ChEBI" id="CHEBI:145989"/>
    </ligand>
</feature>
<dbReference type="RefSeq" id="WP_343047549.1">
    <property type="nucleotide sequence ID" value="NZ_BAAALL010000001.1"/>
</dbReference>
<evidence type="ECO:0000313" key="10">
    <source>
        <dbReference type="EMBL" id="NYJ79206.1"/>
    </source>
</evidence>
<dbReference type="NCBIfam" id="TIGR01356">
    <property type="entry name" value="aroA"/>
    <property type="match status" value="1"/>
</dbReference>
<accession>A0A7Z0K9X5</accession>
<dbReference type="InterPro" id="IPR013792">
    <property type="entry name" value="RNA3'P_cycl/enolpyr_Trfase_a/b"/>
</dbReference>
<comment type="subunit">
    <text evidence="7">Monomer.</text>
</comment>
<dbReference type="Pfam" id="PF00275">
    <property type="entry name" value="EPSP_synthase"/>
    <property type="match status" value="1"/>
</dbReference>
<dbReference type="GO" id="GO:0009423">
    <property type="term" value="P:chorismate biosynthetic process"/>
    <property type="evidence" value="ECO:0007669"/>
    <property type="project" value="UniProtKB-UniRule"/>
</dbReference>
<comment type="catalytic activity">
    <reaction evidence="6">
        <text>3-phosphoshikimate + phosphoenolpyruvate = 5-O-(1-carboxyvinyl)-3-phosphoshikimate + phosphate</text>
        <dbReference type="Rhea" id="RHEA:21256"/>
        <dbReference type="ChEBI" id="CHEBI:43474"/>
        <dbReference type="ChEBI" id="CHEBI:57701"/>
        <dbReference type="ChEBI" id="CHEBI:58702"/>
        <dbReference type="ChEBI" id="CHEBI:145989"/>
        <dbReference type="EC" id="2.5.1.19"/>
    </reaction>
    <physiologicalReaction direction="left-to-right" evidence="6">
        <dbReference type="Rhea" id="RHEA:21257"/>
    </physiologicalReaction>
</comment>
<protein>
    <recommendedName>
        <fullName evidence="7">3-phosphoshikimate 1-carboxyvinyltransferase</fullName>
        <ecNumber evidence="7">2.5.1.19</ecNumber>
    </recommendedName>
    <alternativeName>
        <fullName evidence="7">5-enolpyruvylshikimate-3-phosphate synthase</fullName>
        <shortName evidence="7">EPSP synthase</shortName>
        <shortName evidence="7">EPSPS</shortName>
    </alternativeName>
</protein>
<organism evidence="10 11">
    <name type="scientific">Nesterenkonia xinjiangensis</name>
    <dbReference type="NCBI Taxonomy" id="225327"/>
    <lineage>
        <taxon>Bacteria</taxon>
        <taxon>Bacillati</taxon>
        <taxon>Actinomycetota</taxon>
        <taxon>Actinomycetes</taxon>
        <taxon>Micrococcales</taxon>
        <taxon>Micrococcaceae</taxon>
        <taxon>Nesterenkonia</taxon>
    </lineage>
</organism>
<feature type="binding site" evidence="7">
    <location>
        <position position="30"/>
    </location>
    <ligand>
        <name>3-phosphoshikimate</name>
        <dbReference type="ChEBI" id="CHEBI:145989"/>
    </ligand>
</feature>
<comment type="pathway">
    <text evidence="1 7">Metabolic intermediate biosynthesis; chorismate biosynthesis; chorismate from D-erythrose 4-phosphate and phosphoenolpyruvate: step 6/7.</text>
</comment>
<keyword evidence="11" id="KW-1185">Reference proteome</keyword>
<dbReference type="GO" id="GO:0009073">
    <property type="term" value="P:aromatic amino acid family biosynthetic process"/>
    <property type="evidence" value="ECO:0007669"/>
    <property type="project" value="UniProtKB-KW"/>
</dbReference>
<comment type="caution">
    <text evidence="10">The sequence shown here is derived from an EMBL/GenBank/DDBJ whole genome shotgun (WGS) entry which is preliminary data.</text>
</comment>
<dbReference type="PIRSF" id="PIRSF000505">
    <property type="entry name" value="EPSPS"/>
    <property type="match status" value="1"/>
</dbReference>
<evidence type="ECO:0000256" key="8">
    <source>
        <dbReference type="SAM" id="MobiDB-lite"/>
    </source>
</evidence>
<dbReference type="AlphaFoldDB" id="A0A7Z0K9X5"/>
<feature type="binding site" evidence="7">
    <location>
        <position position="352"/>
    </location>
    <ligand>
        <name>3-phosphoshikimate</name>
        <dbReference type="ChEBI" id="CHEBI:145989"/>
    </ligand>
</feature>
<feature type="active site" description="Proton acceptor" evidence="7">
    <location>
        <position position="352"/>
    </location>
</feature>
<evidence type="ECO:0000256" key="2">
    <source>
        <dbReference type="ARBA" id="ARBA00009948"/>
    </source>
</evidence>
<sequence>MPPTPWPAPRAGAPVRGEVVVPASKSLTNRLLLLAALADGPCLVINALESRDSALMLAALEQLGAGVEHISDPAGTGEQAVRITPLPLDQAAHPSAGHPSVAHAPEVRVDCGLAGTVMRFLPAVAALTGRTVHFDGDPEARVRPMGAVLQGLAELGVAVTGDAGSAPGGSSKPASQAPSTLPFTLHSPGGLDGGEAAIDASASSQFVSGLLLAAPRMTKGLTLRHSGTSVPSLEHVEMTMTVLEQLGVTVSSPQPFTWRVEPGPIPAFTVRVEPDLSNAGPFLCAAAVTGGEVVMRGWPKTSTQIGRRWTRLLADFGAAISTTEEAGGETLTLTVRGPQRLTTPGTVDGTAELTPTVAALAALCEGETTFTSVAHLRGHETDRIAALAAEIRRLGGEAEETDDGFRVLSPISHGGLVRSYADHRMATFAAVLGLVVDEVEVEDIGCTAKTMPTFPQLWQDLVSSGHSGDAETP</sequence>
<dbReference type="HAMAP" id="MF_00210">
    <property type="entry name" value="EPSP_synth"/>
    <property type="match status" value="1"/>
</dbReference>
<dbReference type="InterPro" id="IPR006264">
    <property type="entry name" value="EPSP_synthase"/>
</dbReference>
<feature type="binding site" evidence="7">
    <location>
        <position position="383"/>
    </location>
    <ligand>
        <name>phosphoenolpyruvate</name>
        <dbReference type="ChEBI" id="CHEBI:58702"/>
    </ligand>
</feature>
<feature type="region of interest" description="Disordered" evidence="8">
    <location>
        <begin position="163"/>
        <end position="188"/>
    </location>
</feature>
<keyword evidence="3 7" id="KW-0028">Amino-acid biosynthesis</keyword>
<feature type="binding site" evidence="7">
    <location>
        <position position="25"/>
    </location>
    <ligand>
        <name>phosphoenolpyruvate</name>
        <dbReference type="ChEBI" id="CHEBI:58702"/>
    </ligand>
</feature>
<evidence type="ECO:0000256" key="3">
    <source>
        <dbReference type="ARBA" id="ARBA00022605"/>
    </source>
</evidence>
<dbReference type="GO" id="GO:0003866">
    <property type="term" value="F:3-phosphoshikimate 1-carboxyvinyltransferase activity"/>
    <property type="evidence" value="ECO:0007669"/>
    <property type="project" value="UniProtKB-UniRule"/>
</dbReference>
<gene>
    <name evidence="7" type="primary">aroA</name>
    <name evidence="10" type="ORF">HNR09_002617</name>
</gene>
<feature type="binding site" evidence="7">
    <location>
        <position position="205"/>
    </location>
    <ligand>
        <name>3-phosphoshikimate</name>
        <dbReference type="ChEBI" id="CHEBI:145989"/>
    </ligand>
</feature>
<comment type="function">
    <text evidence="7">Catalyzes the transfer of the enolpyruvyl moiety of phosphoenolpyruvate (PEP) to the 5-hydroxyl of shikimate-3-phosphate (S3P) to produce enolpyruvyl shikimate-3-phosphate and inorganic phosphate.</text>
</comment>
<proteinExistence type="inferred from homology"/>
<feature type="binding site" evidence="7">
    <location>
        <position position="115"/>
    </location>
    <ligand>
        <name>phosphoenolpyruvate</name>
        <dbReference type="ChEBI" id="CHEBI:58702"/>
    </ligand>
</feature>
<feature type="binding site" evidence="7">
    <location>
        <position position="26"/>
    </location>
    <ligand>
        <name>3-phosphoshikimate</name>
        <dbReference type="ChEBI" id="CHEBI:145989"/>
    </ligand>
</feature>
<dbReference type="InterPro" id="IPR036968">
    <property type="entry name" value="Enolpyruvate_Tfrase_sf"/>
</dbReference>
<feature type="binding site" evidence="7">
    <location>
        <position position="379"/>
    </location>
    <ligand>
        <name>3-phosphoshikimate</name>
        <dbReference type="ChEBI" id="CHEBI:145989"/>
    </ligand>
</feature>
<dbReference type="PANTHER" id="PTHR21090:SF5">
    <property type="entry name" value="PENTAFUNCTIONAL AROM POLYPEPTIDE"/>
    <property type="match status" value="1"/>
</dbReference>
<evidence type="ECO:0000256" key="1">
    <source>
        <dbReference type="ARBA" id="ARBA00004811"/>
    </source>
</evidence>
<reference evidence="10 11" key="1">
    <citation type="submission" date="2020-07" db="EMBL/GenBank/DDBJ databases">
        <title>Sequencing the genomes of 1000 actinobacteria strains.</title>
        <authorList>
            <person name="Klenk H.-P."/>
        </authorList>
    </citation>
    <scope>NUCLEOTIDE SEQUENCE [LARGE SCALE GENOMIC DNA]</scope>
    <source>
        <strain evidence="10 11">DSM 15475</strain>
    </source>
</reference>
<feature type="binding site" evidence="7">
    <location>
        <position position="449"/>
    </location>
    <ligand>
        <name>phosphoenolpyruvate</name>
        <dbReference type="ChEBI" id="CHEBI:58702"/>
    </ligand>
</feature>
<comment type="subcellular location">
    <subcellularLocation>
        <location evidence="7">Cytoplasm</location>
    </subcellularLocation>
</comment>
<feature type="compositionally biased region" description="Low complexity" evidence="8">
    <location>
        <begin position="163"/>
        <end position="179"/>
    </location>
</feature>
<keyword evidence="5 7" id="KW-0057">Aromatic amino acid biosynthesis</keyword>
<dbReference type="UniPathway" id="UPA00053">
    <property type="reaction ID" value="UER00089"/>
</dbReference>
<comment type="similarity">
    <text evidence="2 7">Belongs to the EPSP synthase family.</text>
</comment>
<dbReference type="PROSITE" id="PS00104">
    <property type="entry name" value="EPSP_SYNTHASE_1"/>
    <property type="match status" value="1"/>
</dbReference>
<dbReference type="Proteomes" id="UP000535437">
    <property type="component" value="Unassembled WGS sequence"/>
</dbReference>
<dbReference type="GO" id="GO:0005737">
    <property type="term" value="C:cytoplasm"/>
    <property type="evidence" value="ECO:0007669"/>
    <property type="project" value="UniProtKB-SubCell"/>
</dbReference>
<dbReference type="PROSITE" id="PS00885">
    <property type="entry name" value="EPSP_SYNTHASE_2"/>
    <property type="match status" value="1"/>
</dbReference>
<feature type="binding site" evidence="7">
    <location>
        <position position="203"/>
    </location>
    <ligand>
        <name>3-phosphoshikimate</name>
        <dbReference type="ChEBI" id="CHEBI:145989"/>
    </ligand>
</feature>
<dbReference type="Gene3D" id="3.65.10.10">
    <property type="entry name" value="Enolpyruvate transferase domain"/>
    <property type="match status" value="2"/>
</dbReference>
<evidence type="ECO:0000256" key="6">
    <source>
        <dbReference type="ARBA" id="ARBA00044633"/>
    </source>
</evidence>
<feature type="binding site" evidence="7">
    <location>
        <position position="205"/>
    </location>
    <ligand>
        <name>phosphoenolpyruvate</name>
        <dbReference type="ChEBI" id="CHEBI:58702"/>
    </ligand>
</feature>
<evidence type="ECO:0000256" key="7">
    <source>
        <dbReference type="HAMAP-Rule" id="MF_00210"/>
    </source>
</evidence>
<dbReference type="GO" id="GO:0008652">
    <property type="term" value="P:amino acid biosynthetic process"/>
    <property type="evidence" value="ECO:0007669"/>
    <property type="project" value="UniProtKB-KW"/>
</dbReference>
<evidence type="ECO:0000256" key="5">
    <source>
        <dbReference type="ARBA" id="ARBA00023141"/>
    </source>
</evidence>
<evidence type="ECO:0000256" key="4">
    <source>
        <dbReference type="ARBA" id="ARBA00022679"/>
    </source>
</evidence>
<evidence type="ECO:0000259" key="9">
    <source>
        <dbReference type="Pfam" id="PF00275"/>
    </source>
</evidence>
<feature type="binding site" evidence="7">
    <location>
        <position position="143"/>
    </location>
    <ligand>
        <name>phosphoenolpyruvate</name>
        <dbReference type="ChEBI" id="CHEBI:58702"/>
    </ligand>
</feature>
<dbReference type="PANTHER" id="PTHR21090">
    <property type="entry name" value="AROM/DEHYDROQUINATE SYNTHASE"/>
    <property type="match status" value="1"/>
</dbReference>